<accession>A0A2J6SWY9</accession>
<name>A0A2J6SWY9_9HELO</name>
<dbReference type="RefSeq" id="XP_024732192.1">
    <property type="nucleotide sequence ID" value="XM_024883703.1"/>
</dbReference>
<dbReference type="Proteomes" id="UP000235371">
    <property type="component" value="Unassembled WGS sequence"/>
</dbReference>
<feature type="region of interest" description="Disordered" evidence="1">
    <location>
        <begin position="214"/>
        <end position="257"/>
    </location>
</feature>
<protein>
    <recommendedName>
        <fullName evidence="4">FluG domain-containing protein</fullName>
    </recommendedName>
</protein>
<dbReference type="InParanoid" id="A0A2J6SWY9"/>
<feature type="compositionally biased region" description="Acidic residues" evidence="1">
    <location>
        <begin position="224"/>
        <end position="236"/>
    </location>
</feature>
<evidence type="ECO:0000313" key="2">
    <source>
        <dbReference type="EMBL" id="PMD55288.1"/>
    </source>
</evidence>
<evidence type="ECO:0000256" key="1">
    <source>
        <dbReference type="SAM" id="MobiDB-lite"/>
    </source>
</evidence>
<gene>
    <name evidence="2" type="ORF">K444DRAFT_634125</name>
</gene>
<dbReference type="InterPro" id="IPR021842">
    <property type="entry name" value="DUF3435"/>
</dbReference>
<proteinExistence type="predicted"/>
<organism evidence="2 3">
    <name type="scientific">Hyaloscypha bicolor E</name>
    <dbReference type="NCBI Taxonomy" id="1095630"/>
    <lineage>
        <taxon>Eukaryota</taxon>
        <taxon>Fungi</taxon>
        <taxon>Dikarya</taxon>
        <taxon>Ascomycota</taxon>
        <taxon>Pezizomycotina</taxon>
        <taxon>Leotiomycetes</taxon>
        <taxon>Helotiales</taxon>
        <taxon>Hyaloscyphaceae</taxon>
        <taxon>Hyaloscypha</taxon>
        <taxon>Hyaloscypha bicolor</taxon>
    </lineage>
</organism>
<dbReference type="EMBL" id="KZ613856">
    <property type="protein sequence ID" value="PMD55288.1"/>
    <property type="molecule type" value="Genomic_DNA"/>
</dbReference>
<dbReference type="AlphaFoldDB" id="A0A2J6SWY9"/>
<keyword evidence="3" id="KW-1185">Reference proteome</keyword>
<dbReference type="GeneID" id="36591780"/>
<evidence type="ECO:0008006" key="4">
    <source>
        <dbReference type="Google" id="ProtNLM"/>
    </source>
</evidence>
<sequence length="755" mass="86310">MAPRRYAPVDPRPPNTSVQDLQLLHCRVERRRPKPKSKRPPGYYQNLIERHDNLKATIKHRYADATKDNLSGIKSKFVRFCDDQLRKNWRSVIRDCSLGTTLAFLKHIHDEDRVSKRGAMQQYIAQFKMLFNRENGRHMDTNIGKEALKYIDTFGLDNTVKSKPVLGVDDLLLLLNHHWARDTSTFPTERHRVQFALILLLLFGTGCRPAELVDAKKKRRDDTGSEDDDLDDDDSLAVEKSDNGFGTEGDTDFRGRNDDALEGVAATSGVEEDIRHYDAICYEDVRLLVVRSPGDGERDVLAMEVTMAHHKGHKRRPKPTIFFFTEVDDPIFCPITHLVSLALADGAFEAPSLTTPRRVFEHKVWGPVLCTPLRWKQERLKTPIFRREEGSANPSLERALPYSQFKHCLNRLGLAAGFKDTLTSYCFRRGTANVVDRTATDAVRDQVMRHNPNSAVYNGSYINERVWFDVQSAVLERPSADGVLRMLTHMSLMRDPRAPIHVPDDVLAALPPDPDVTALEQEREKLKAGAYRVQGTDVEAEVRRLTTAIGSARSRRRNIISEEYRADYFRRRPTEDIEKQNSGQEEEEYIEPVVQHQIPQRTQLADLICTRVTNITPQDAIDRRIQAADFMQALCGCREVAPRYRLRVALPLPTLFKEESPEVGPLAPVFPLVCGKTQCLFCIGDELKSYEERMGSFCRVSKMRDHVERIHLQGIVPEEKFPCYHPVCKSQGLVLEHLQHFKNHIQTVHGVSLRE</sequence>
<dbReference type="PANTHER" id="PTHR37535">
    <property type="entry name" value="FLUG DOMAIN PROTEIN"/>
    <property type="match status" value="1"/>
</dbReference>
<reference evidence="2 3" key="1">
    <citation type="submission" date="2016-04" db="EMBL/GenBank/DDBJ databases">
        <title>A degradative enzymes factory behind the ericoid mycorrhizal symbiosis.</title>
        <authorList>
            <consortium name="DOE Joint Genome Institute"/>
            <person name="Martino E."/>
            <person name="Morin E."/>
            <person name="Grelet G."/>
            <person name="Kuo A."/>
            <person name="Kohler A."/>
            <person name="Daghino S."/>
            <person name="Barry K."/>
            <person name="Choi C."/>
            <person name="Cichocki N."/>
            <person name="Clum A."/>
            <person name="Copeland A."/>
            <person name="Hainaut M."/>
            <person name="Haridas S."/>
            <person name="Labutti K."/>
            <person name="Lindquist E."/>
            <person name="Lipzen A."/>
            <person name="Khouja H.-R."/>
            <person name="Murat C."/>
            <person name="Ohm R."/>
            <person name="Olson A."/>
            <person name="Spatafora J."/>
            <person name="Veneault-Fourrey C."/>
            <person name="Henrissat B."/>
            <person name="Grigoriev I."/>
            <person name="Martin F."/>
            <person name="Perotto S."/>
        </authorList>
    </citation>
    <scope>NUCLEOTIDE SEQUENCE [LARGE SCALE GENOMIC DNA]</scope>
    <source>
        <strain evidence="2 3">E</strain>
    </source>
</reference>
<dbReference type="Pfam" id="PF11917">
    <property type="entry name" value="DUF3435"/>
    <property type="match status" value="1"/>
</dbReference>
<dbReference type="STRING" id="1095630.A0A2J6SWY9"/>
<evidence type="ECO:0000313" key="3">
    <source>
        <dbReference type="Proteomes" id="UP000235371"/>
    </source>
</evidence>
<feature type="compositionally biased region" description="Basic and acidic residues" evidence="1">
    <location>
        <begin position="214"/>
        <end position="223"/>
    </location>
</feature>
<dbReference type="OrthoDB" id="4485682at2759"/>
<dbReference type="PANTHER" id="PTHR37535:SF4">
    <property type="entry name" value="FLUG DOMAIN-CONTAINING PROTEIN"/>
    <property type="match status" value="1"/>
</dbReference>